<evidence type="ECO:0000256" key="1">
    <source>
        <dbReference type="SAM" id="SignalP"/>
    </source>
</evidence>
<protein>
    <submittedName>
        <fullName evidence="2">Beta-lactamase</fullName>
    </submittedName>
</protein>
<dbReference type="Proteomes" id="UP000027219">
    <property type="component" value="Unassembled WGS sequence"/>
</dbReference>
<dbReference type="AlphaFoldDB" id="A0A066UKK8"/>
<keyword evidence="1" id="KW-0732">Signal</keyword>
<organism evidence="2 3">
    <name type="scientific">Vibrio fortis</name>
    <dbReference type="NCBI Taxonomy" id="212667"/>
    <lineage>
        <taxon>Bacteria</taxon>
        <taxon>Pseudomonadati</taxon>
        <taxon>Pseudomonadota</taxon>
        <taxon>Gammaproteobacteria</taxon>
        <taxon>Vibrionales</taxon>
        <taxon>Vibrionaceae</taxon>
        <taxon>Vibrio</taxon>
    </lineage>
</organism>
<feature type="signal peptide" evidence="1">
    <location>
        <begin position="1"/>
        <end position="38"/>
    </location>
</feature>
<reference evidence="2 3" key="1">
    <citation type="submission" date="2014-02" db="EMBL/GenBank/DDBJ databases">
        <title>Vibrio fortis Dalian14 Genome Sequencing.</title>
        <authorList>
            <person name="Wang Y."/>
            <person name="Song L."/>
            <person name="Liu G."/>
            <person name="Ding J."/>
        </authorList>
    </citation>
    <scope>NUCLEOTIDE SEQUENCE [LARGE SCALE GENOMIC DNA]</scope>
    <source>
        <strain evidence="2 3">Dalian14</strain>
    </source>
</reference>
<keyword evidence="3" id="KW-1185">Reference proteome</keyword>
<dbReference type="EMBL" id="JFFR01000033">
    <property type="protein sequence ID" value="KDN26422.1"/>
    <property type="molecule type" value="Genomic_DNA"/>
</dbReference>
<dbReference type="RefSeq" id="WP_050487507.1">
    <property type="nucleotide sequence ID" value="NZ_JFFR01000033.1"/>
</dbReference>
<name>A0A066UKK8_9VIBR</name>
<sequence>MNTLACLKTRDGSPKRWCARAVAISTAATSLLSASVLADDNQLSLAWDWQVSAETVQSRETPWLSEPEYHRQSVNALLDLEVNYAQWLGLFSIKGDDLYHEQSRHELPDSHSDTQLIVRELFWQDSVSLSNALFGEQYIDVTLGKMRLDWGVGYGYRPLDVIKPYRQNPVGIVAEEGAGVASLSMFDDSGEWTLLYSDSSWGSQEVNQLERASEQQGVGIKRYNLIGDHEYQWLAYYDDVRHGLLGASLVSVLNLAWEFHGSMVYQRHSLGYSLPDDQYQPVQLEDQGDAFQALVGLTWANDTGHNIVLEYWYDGRAWSNSEWQTAINRAQDLSQVPSTQPLASAYAQGYQHANIVEHNLMAHWSLDSSGWRHWFADGASTWAWLDDVTPTLDLMIAPQDGGIIATQWINYQAIDNGSASVELELAARFLGGNKDSAYANLPDSHMILLNIKGRF</sequence>
<comment type="caution">
    <text evidence="2">The sequence shown here is derived from an EMBL/GenBank/DDBJ whole genome shotgun (WGS) entry which is preliminary data.</text>
</comment>
<gene>
    <name evidence="2" type="ORF">VFDL14_11065</name>
</gene>
<evidence type="ECO:0000313" key="3">
    <source>
        <dbReference type="Proteomes" id="UP000027219"/>
    </source>
</evidence>
<evidence type="ECO:0000313" key="2">
    <source>
        <dbReference type="EMBL" id="KDN26422.1"/>
    </source>
</evidence>
<dbReference type="STRING" id="212667.VFDL14_11065"/>
<accession>A0A066UKK8</accession>
<feature type="chain" id="PRO_5001632246" evidence="1">
    <location>
        <begin position="39"/>
        <end position="455"/>
    </location>
</feature>
<proteinExistence type="predicted"/>